<dbReference type="PANTHER" id="PTHR43546:SF8">
    <property type="entry name" value="METALLO-BETA-LACTAMASE DOMAIN-CONTAINING PROTEIN"/>
    <property type="match status" value="1"/>
</dbReference>
<dbReference type="AlphaFoldDB" id="A0A644WZW2"/>
<accession>A0A644WZW2</accession>
<evidence type="ECO:0008006" key="2">
    <source>
        <dbReference type="Google" id="ProtNLM"/>
    </source>
</evidence>
<dbReference type="EMBL" id="VSSQ01001535">
    <property type="protein sequence ID" value="MPM09151.1"/>
    <property type="molecule type" value="Genomic_DNA"/>
</dbReference>
<gene>
    <name evidence="1" type="ORF">SDC9_55467</name>
</gene>
<sequence>MVASGKYLAGIKRLKHAGVRLDKGHVIYVDPYGVLTDSHDADFVFITHVHYDHYSPDDIKRIFKEDTVFVAPAEVAAKLADTFGAAKTKVVESGDILSLGSLCVEVLPAYNIGKQFHPKEKGCVGYILRCDDGSYYFPGDIDAIPEFLTADADVFFVPIGGTYTMNPEEAAAAVDRTSAKIAIPYHYGDIEGIGKRSDGALFLSLLKNVKGVEL</sequence>
<dbReference type="Pfam" id="PF13483">
    <property type="entry name" value="Lactamase_B_3"/>
    <property type="match status" value="1"/>
</dbReference>
<dbReference type="InterPro" id="IPR050114">
    <property type="entry name" value="UPF0173_UPF0282_UlaG_hydrolase"/>
</dbReference>
<organism evidence="1">
    <name type="scientific">bioreactor metagenome</name>
    <dbReference type="NCBI Taxonomy" id="1076179"/>
    <lineage>
        <taxon>unclassified sequences</taxon>
        <taxon>metagenomes</taxon>
        <taxon>ecological metagenomes</taxon>
    </lineage>
</organism>
<proteinExistence type="predicted"/>
<dbReference type="Gene3D" id="3.60.15.10">
    <property type="entry name" value="Ribonuclease Z/Hydroxyacylglutathione hydrolase-like"/>
    <property type="match status" value="1"/>
</dbReference>
<dbReference type="PANTHER" id="PTHR43546">
    <property type="entry name" value="UPF0173 METAL-DEPENDENT HYDROLASE MJ1163-RELATED"/>
    <property type="match status" value="1"/>
</dbReference>
<evidence type="ECO:0000313" key="1">
    <source>
        <dbReference type="EMBL" id="MPM09151.1"/>
    </source>
</evidence>
<dbReference type="SUPFAM" id="SSF56281">
    <property type="entry name" value="Metallo-hydrolase/oxidoreductase"/>
    <property type="match status" value="1"/>
</dbReference>
<name>A0A644WZW2_9ZZZZ</name>
<reference evidence="1" key="1">
    <citation type="submission" date="2019-08" db="EMBL/GenBank/DDBJ databases">
        <authorList>
            <person name="Kucharzyk K."/>
            <person name="Murdoch R.W."/>
            <person name="Higgins S."/>
            <person name="Loffler F."/>
        </authorList>
    </citation>
    <scope>NUCLEOTIDE SEQUENCE</scope>
</reference>
<protein>
    <recommendedName>
        <fullName evidence="2">Metallo-beta-lactamase domain-containing protein</fullName>
    </recommendedName>
</protein>
<comment type="caution">
    <text evidence="1">The sequence shown here is derived from an EMBL/GenBank/DDBJ whole genome shotgun (WGS) entry which is preliminary data.</text>
</comment>
<dbReference type="InterPro" id="IPR036866">
    <property type="entry name" value="RibonucZ/Hydroxyglut_hydro"/>
</dbReference>